<gene>
    <name evidence="2" type="ORF">BDP55DRAFT_727688</name>
</gene>
<dbReference type="PANTHER" id="PTHR36848">
    <property type="entry name" value="DNA-BINDING PROTEIN (PUTATIVE SECRETED PROTEIN)-RELATED"/>
    <property type="match status" value="1"/>
</dbReference>
<dbReference type="Proteomes" id="UP001224890">
    <property type="component" value="Unassembled WGS sequence"/>
</dbReference>
<dbReference type="InterPro" id="IPR053161">
    <property type="entry name" value="Ulvan_degrading_GH"/>
</dbReference>
<dbReference type="RefSeq" id="XP_060430905.1">
    <property type="nucleotide sequence ID" value="XM_060579336.1"/>
</dbReference>
<dbReference type="InterPro" id="IPR008979">
    <property type="entry name" value="Galactose-bd-like_sf"/>
</dbReference>
<dbReference type="PROSITE" id="PS51257">
    <property type="entry name" value="PROKAR_LIPOPROTEIN"/>
    <property type="match status" value="1"/>
</dbReference>
<proteinExistence type="predicted"/>
<feature type="chain" id="PRO_5042526716" description="Secreted protein" evidence="1">
    <location>
        <begin position="21"/>
        <end position="908"/>
    </location>
</feature>
<dbReference type="SUPFAM" id="SSF49785">
    <property type="entry name" value="Galactose-binding domain-like"/>
    <property type="match status" value="1"/>
</dbReference>
<evidence type="ECO:0000256" key="1">
    <source>
        <dbReference type="SAM" id="SignalP"/>
    </source>
</evidence>
<keyword evidence="3" id="KW-1185">Reference proteome</keyword>
<comment type="caution">
    <text evidence="2">The sequence shown here is derived from an EMBL/GenBank/DDBJ whole genome shotgun (WGS) entry which is preliminary data.</text>
</comment>
<evidence type="ECO:0008006" key="4">
    <source>
        <dbReference type="Google" id="ProtNLM"/>
    </source>
</evidence>
<protein>
    <recommendedName>
        <fullName evidence="4">Secreted protein</fullName>
    </recommendedName>
</protein>
<evidence type="ECO:0000313" key="2">
    <source>
        <dbReference type="EMBL" id="KAK1676902.1"/>
    </source>
</evidence>
<dbReference type="GeneID" id="85463862"/>
<dbReference type="PANTHER" id="PTHR36848:SF2">
    <property type="entry name" value="SECRETED PROTEIN"/>
    <property type="match status" value="1"/>
</dbReference>
<dbReference type="EMBL" id="JAHMHR010000016">
    <property type="protein sequence ID" value="KAK1676902.1"/>
    <property type="molecule type" value="Genomic_DNA"/>
</dbReference>
<feature type="signal peptide" evidence="1">
    <location>
        <begin position="1"/>
        <end position="20"/>
    </location>
</feature>
<keyword evidence="1" id="KW-0732">Signal</keyword>
<sequence length="908" mass="99253">MVTSRHVVGFFALSLTGCEAIQPSNCTLSPDHFLHPPSRERPKFRYWLPDASVNAETVEADIRASGDIGAGGVEFLPFYNYGGELGPAPAGVNWSTYGFGTPAHLNLFIAALKAHKQAELVMDFSLGPNQGQGIPAHPDDEGLQWDLHSTQVSISPSVASRGVFNGTIPGWGDGRLVAAVSTAVVSRANVSYNVTGVPGVTSPTTVAYEDLVLQDGSLTDITSNVSGNGILTWELPVSLTNRSDHELFFFYETLSHNHNVHFPSNTTATIWDNGSYVVDHYSARGAQTVKAFWEQHLLTDELRGLLRDVGNHGWEDSIEIRSNTSWTRTLPTRFKELFAYDLRPYLPLIIFGNNNINLQNTSPGTIRCTLNRPDQGQGYVNDYRKTLAAGYQEYLTTLSQWLKSLGVKGLSSQPSYNLPMDMEASIPYVDAPEYWDNGLQAAMDYMSRLQHVQQLGVPRTDIAFYNKQSATDPNLETVYTSEDLVDAGWSYTYLSPDNFDLPQAYVDDGNLAPEDAAYQAMVILGSQNLTQLSIAKLKSFTEAGLPIIVAGSAPGLYASESQIISEKDSFHDELIDLLNQKNVYHVAEGQISQKLRDLNLEPRVGVRTNGTWYSTWRDDKASGISYAYVFGDLVAATGEVVVQSKNTPYFLDLWTGARQPVLNYRTDGSTTTIPLQLAANQTKIIAFAAKTMRGLATPAFHATEVSSNVIGYAPVGDGFELHVAASSNPGLIRLSNASETPLHSHVPEAFELKSWTLRNTTHQLDKLVSWNELPAATNTSGVGYYHTNFTWPPVASTIGSANGTSFGAYLNFPPVLDAITVYVNGARLPPLDFASPFADATSYLVDGNNQVVAVVPGTMWNYLRSILPEIRSSGREFSSLAALPKTDNGLVGVVTVVPFEPFHLKAYL</sequence>
<dbReference type="AlphaFoldDB" id="A0AAJ0AN23"/>
<evidence type="ECO:0000313" key="3">
    <source>
        <dbReference type="Proteomes" id="UP001224890"/>
    </source>
</evidence>
<reference evidence="2" key="1">
    <citation type="submission" date="2021-06" db="EMBL/GenBank/DDBJ databases">
        <title>Comparative genomics, transcriptomics and evolutionary studies reveal genomic signatures of adaptation to plant cell wall in hemibiotrophic fungi.</title>
        <authorList>
            <consortium name="DOE Joint Genome Institute"/>
            <person name="Baroncelli R."/>
            <person name="Diaz J.F."/>
            <person name="Benocci T."/>
            <person name="Peng M."/>
            <person name="Battaglia E."/>
            <person name="Haridas S."/>
            <person name="Andreopoulos W."/>
            <person name="Labutti K."/>
            <person name="Pangilinan J."/>
            <person name="Floch G.L."/>
            <person name="Makela M.R."/>
            <person name="Henrissat B."/>
            <person name="Grigoriev I.V."/>
            <person name="Crouch J.A."/>
            <person name="De Vries R.P."/>
            <person name="Sukno S.A."/>
            <person name="Thon M.R."/>
        </authorList>
    </citation>
    <scope>NUCLEOTIDE SEQUENCE</scope>
    <source>
        <strain evidence="2">CBS 193.32</strain>
    </source>
</reference>
<name>A0AAJ0AN23_9PEZI</name>
<organism evidence="2 3">
    <name type="scientific">Colletotrichum godetiae</name>
    <dbReference type="NCBI Taxonomy" id="1209918"/>
    <lineage>
        <taxon>Eukaryota</taxon>
        <taxon>Fungi</taxon>
        <taxon>Dikarya</taxon>
        <taxon>Ascomycota</taxon>
        <taxon>Pezizomycotina</taxon>
        <taxon>Sordariomycetes</taxon>
        <taxon>Hypocreomycetidae</taxon>
        <taxon>Glomerellales</taxon>
        <taxon>Glomerellaceae</taxon>
        <taxon>Colletotrichum</taxon>
        <taxon>Colletotrichum acutatum species complex</taxon>
    </lineage>
</organism>
<accession>A0AAJ0AN23</accession>